<keyword evidence="4" id="KW-1185">Reference proteome</keyword>
<feature type="compositionally biased region" description="Basic and acidic residues" evidence="1">
    <location>
        <begin position="160"/>
        <end position="179"/>
    </location>
</feature>
<dbReference type="OrthoDB" id="187945at2157"/>
<dbReference type="EMBL" id="CP058601">
    <property type="protein sequence ID" value="QLG49385.1"/>
    <property type="molecule type" value="Genomic_DNA"/>
</dbReference>
<sequence length="282" mass="29478">MTDHHDHDTATNGSTNRLDDVTDLEGDDVPTGTDDAASPATVGVASGTLPLVGGGLLVLAAIRSRIENRTRAMLLGITGIGLIGLGFRKRRSSEAADVPEVEGGTEGKETSDEAASAANRIDSGRVSEIEPDGEIADEPEIGESRTAESDIEYTEEADEEPRQRPGIEAEETDPRRDTDAEVAVDVSNSAMADEESEATGPSSEQAQPTQTEGTEPEASPAEDASHMKVDPPTEDDSEPDRDDADGERDADDGDDQGNADDADDQGNADDGDDGGDTDEGEQ</sequence>
<feature type="region of interest" description="Disordered" evidence="1">
    <location>
        <begin position="1"/>
        <end position="39"/>
    </location>
</feature>
<reference evidence="3 4" key="1">
    <citation type="submission" date="2020-07" db="EMBL/GenBank/DDBJ databases">
        <authorList>
            <person name="Cui H."/>
        </authorList>
    </citation>
    <scope>NUCLEOTIDE SEQUENCE [LARGE SCALE GENOMIC DNA]</scope>
    <source>
        <strain evidence="3 4">YPL8</strain>
    </source>
</reference>
<evidence type="ECO:0000313" key="3">
    <source>
        <dbReference type="EMBL" id="QLG49385.1"/>
    </source>
</evidence>
<evidence type="ECO:0000313" key="4">
    <source>
        <dbReference type="Proteomes" id="UP000509241"/>
    </source>
</evidence>
<feature type="region of interest" description="Disordered" evidence="1">
    <location>
        <begin position="94"/>
        <end position="282"/>
    </location>
</feature>
<evidence type="ECO:0000256" key="2">
    <source>
        <dbReference type="SAM" id="Phobius"/>
    </source>
</evidence>
<accession>A0A7D5L3E7</accession>
<evidence type="ECO:0000256" key="1">
    <source>
        <dbReference type="SAM" id="MobiDB-lite"/>
    </source>
</evidence>
<feature type="compositionally biased region" description="Acidic residues" evidence="1">
    <location>
        <begin position="149"/>
        <end position="159"/>
    </location>
</feature>
<feature type="compositionally biased region" description="Acidic residues" evidence="1">
    <location>
        <begin position="232"/>
        <end position="282"/>
    </location>
</feature>
<feature type="compositionally biased region" description="Acidic residues" evidence="1">
    <location>
        <begin position="129"/>
        <end position="141"/>
    </location>
</feature>
<name>A0A7D5L3E7_9EURY</name>
<feature type="transmembrane region" description="Helical" evidence="2">
    <location>
        <begin position="40"/>
        <end position="60"/>
    </location>
</feature>
<gene>
    <name evidence="3" type="ORF">HYG82_11180</name>
</gene>
<dbReference type="KEGG" id="haly:HYG82_11180"/>
<feature type="compositionally biased region" description="Polar residues" evidence="1">
    <location>
        <begin position="199"/>
        <end position="213"/>
    </location>
</feature>
<keyword evidence="2" id="KW-0812">Transmembrane</keyword>
<dbReference type="Proteomes" id="UP000509241">
    <property type="component" value="Chromosome"/>
</dbReference>
<organism evidence="3 4">
    <name type="scientific">Natrinema halophilum</name>
    <dbReference type="NCBI Taxonomy" id="1699371"/>
    <lineage>
        <taxon>Archaea</taxon>
        <taxon>Methanobacteriati</taxon>
        <taxon>Methanobacteriota</taxon>
        <taxon>Stenosarchaea group</taxon>
        <taxon>Halobacteria</taxon>
        <taxon>Halobacteriales</taxon>
        <taxon>Natrialbaceae</taxon>
        <taxon>Natrinema</taxon>
    </lineage>
</organism>
<dbReference type="RefSeq" id="WP_179261118.1">
    <property type="nucleotide sequence ID" value="NZ_CP058601.1"/>
</dbReference>
<keyword evidence="2" id="KW-0472">Membrane</keyword>
<protein>
    <submittedName>
        <fullName evidence="3">Uncharacterized protein</fullName>
    </submittedName>
</protein>
<dbReference type="GeneID" id="56033861"/>
<proteinExistence type="predicted"/>
<dbReference type="AlphaFoldDB" id="A0A7D5L3E7"/>
<keyword evidence="2" id="KW-1133">Transmembrane helix</keyword>